<evidence type="ECO:0000256" key="4">
    <source>
        <dbReference type="ARBA" id="ARBA00023163"/>
    </source>
</evidence>
<comment type="subcellular location">
    <subcellularLocation>
        <location evidence="1">Nucleus</location>
    </subcellularLocation>
</comment>
<organism evidence="7 8">
    <name type="scientific">Oculimacula yallundae</name>
    <dbReference type="NCBI Taxonomy" id="86028"/>
    <lineage>
        <taxon>Eukaryota</taxon>
        <taxon>Fungi</taxon>
        <taxon>Dikarya</taxon>
        <taxon>Ascomycota</taxon>
        <taxon>Pezizomycotina</taxon>
        <taxon>Leotiomycetes</taxon>
        <taxon>Helotiales</taxon>
        <taxon>Ploettnerulaceae</taxon>
        <taxon>Oculimacula</taxon>
    </lineage>
</organism>
<evidence type="ECO:0000256" key="3">
    <source>
        <dbReference type="ARBA" id="ARBA00023015"/>
    </source>
</evidence>
<dbReference type="PANTHER" id="PTHR47338:SF20">
    <property type="entry name" value="ZN(II)2CYS6 TRANSCRIPTION FACTOR (EUROFUNG)"/>
    <property type="match status" value="1"/>
</dbReference>
<dbReference type="Proteomes" id="UP001595075">
    <property type="component" value="Unassembled WGS sequence"/>
</dbReference>
<keyword evidence="8" id="KW-1185">Reference proteome</keyword>
<keyword evidence="5" id="KW-0539">Nucleus</keyword>
<dbReference type="EMBL" id="JAZHXI010000020">
    <property type="protein sequence ID" value="KAL2060809.1"/>
    <property type="molecule type" value="Genomic_DNA"/>
</dbReference>
<evidence type="ECO:0000313" key="8">
    <source>
        <dbReference type="Proteomes" id="UP001595075"/>
    </source>
</evidence>
<evidence type="ECO:0000259" key="6">
    <source>
        <dbReference type="Pfam" id="PF04082"/>
    </source>
</evidence>
<dbReference type="PANTHER" id="PTHR47338">
    <property type="entry name" value="ZN(II)2CYS6 TRANSCRIPTION FACTOR (EUROFUNG)-RELATED"/>
    <property type="match status" value="1"/>
</dbReference>
<keyword evidence="3" id="KW-0805">Transcription regulation</keyword>
<protein>
    <recommendedName>
        <fullName evidence="6">Xylanolytic transcriptional activator regulatory domain-containing protein</fullName>
    </recommendedName>
</protein>
<accession>A0ABR4BT25</accession>
<reference evidence="7 8" key="1">
    <citation type="journal article" date="2024" name="Commun. Biol.">
        <title>Comparative genomic analysis of thermophilic fungi reveals convergent evolutionary adaptations and gene losses.</title>
        <authorList>
            <person name="Steindorff A.S."/>
            <person name="Aguilar-Pontes M.V."/>
            <person name="Robinson A.J."/>
            <person name="Andreopoulos B."/>
            <person name="LaButti K."/>
            <person name="Kuo A."/>
            <person name="Mondo S."/>
            <person name="Riley R."/>
            <person name="Otillar R."/>
            <person name="Haridas S."/>
            <person name="Lipzen A."/>
            <person name="Grimwood J."/>
            <person name="Schmutz J."/>
            <person name="Clum A."/>
            <person name="Reid I.D."/>
            <person name="Moisan M.C."/>
            <person name="Butler G."/>
            <person name="Nguyen T.T.M."/>
            <person name="Dewar K."/>
            <person name="Conant G."/>
            <person name="Drula E."/>
            <person name="Henrissat B."/>
            <person name="Hansel C."/>
            <person name="Singer S."/>
            <person name="Hutchinson M.I."/>
            <person name="de Vries R.P."/>
            <person name="Natvig D.O."/>
            <person name="Powell A.J."/>
            <person name="Tsang A."/>
            <person name="Grigoriev I.V."/>
        </authorList>
    </citation>
    <scope>NUCLEOTIDE SEQUENCE [LARGE SCALE GENOMIC DNA]</scope>
    <source>
        <strain evidence="7 8">CBS 494.80</strain>
    </source>
</reference>
<dbReference type="Pfam" id="PF04082">
    <property type="entry name" value="Fungal_trans"/>
    <property type="match status" value="1"/>
</dbReference>
<dbReference type="InterPro" id="IPR050815">
    <property type="entry name" value="TF_fung"/>
</dbReference>
<dbReference type="CDD" id="cd12148">
    <property type="entry name" value="fungal_TF_MHR"/>
    <property type="match status" value="1"/>
</dbReference>
<dbReference type="InterPro" id="IPR007219">
    <property type="entry name" value="XnlR_reg_dom"/>
</dbReference>
<proteinExistence type="predicted"/>
<name>A0ABR4BT25_9HELO</name>
<comment type="caution">
    <text evidence="7">The sequence shown here is derived from an EMBL/GenBank/DDBJ whole genome shotgun (WGS) entry which is preliminary data.</text>
</comment>
<keyword evidence="2" id="KW-0479">Metal-binding</keyword>
<evidence type="ECO:0000313" key="7">
    <source>
        <dbReference type="EMBL" id="KAL2060809.1"/>
    </source>
</evidence>
<evidence type="ECO:0000256" key="1">
    <source>
        <dbReference type="ARBA" id="ARBA00004123"/>
    </source>
</evidence>
<evidence type="ECO:0000256" key="2">
    <source>
        <dbReference type="ARBA" id="ARBA00022723"/>
    </source>
</evidence>
<feature type="domain" description="Xylanolytic transcriptional activator regulatory" evidence="6">
    <location>
        <begin position="48"/>
        <end position="202"/>
    </location>
</feature>
<gene>
    <name evidence="7" type="ORF">VTL71DRAFT_8861</name>
</gene>
<keyword evidence="4" id="KW-0804">Transcription</keyword>
<evidence type="ECO:0000256" key="5">
    <source>
        <dbReference type="ARBA" id="ARBA00023242"/>
    </source>
</evidence>
<sequence length="438" mass="49787">MNSLSEVLPSNTLDPRAPFQYTTTDSVIASQISQIIRVEGKHLEETLLSYFETIHLWLPIISRKLFHDRYTNFQTAPSADFSLLLLAMRLIIQHPSTDPEVDQDREVLYLATKTIFAQVQAFVPSSLYLVQAGIILSHYEHAHGMIEAAYVTVGTTTRMAFVMDLHNKSCSTELEGSDLWLEDEEALSTWWGLVICDRTISYDPRMAGRPLATRPTRESDYLPLEPEEMDRAGRESQPLFRYFVSATSLPGVGSFGREAQATYLHDRVTFSIENGDSIVNKLYHLGRDLQGLLAAVMEQLDGKWGVYCGAYQILIVGLYKLHHAAHMQVPDVDTPANYEQTIEAALSTLTRMVIDTSYGFNQQSQTFNIELLTPGVAHIVRCAQHHIVTAGNFHDQRWLEDFEQLRRMLSFFNRRWVVAGLELHRLNETMDMAMSLHS</sequence>